<dbReference type="InterPro" id="IPR000515">
    <property type="entry name" value="MetI-like"/>
</dbReference>
<reference evidence="10 11" key="1">
    <citation type="submission" date="2021-01" db="EMBL/GenBank/DDBJ databases">
        <title>WGS of actinomycetes isolated from Thailand.</title>
        <authorList>
            <person name="Thawai C."/>
        </authorList>
    </citation>
    <scope>NUCLEOTIDE SEQUENCE [LARGE SCALE GENOMIC DNA]</scope>
    <source>
        <strain evidence="10 11">CA3R110</strain>
    </source>
</reference>
<evidence type="ECO:0000313" key="11">
    <source>
        <dbReference type="Proteomes" id="UP000621510"/>
    </source>
</evidence>
<keyword evidence="4 7" id="KW-0812">Transmembrane</keyword>
<evidence type="ECO:0000256" key="4">
    <source>
        <dbReference type="ARBA" id="ARBA00022692"/>
    </source>
</evidence>
<keyword evidence="11" id="KW-1185">Reference proteome</keyword>
<gene>
    <name evidence="10" type="ORF">JK364_29275</name>
</gene>
<feature type="transmembrane region" description="Helical" evidence="7">
    <location>
        <begin position="131"/>
        <end position="153"/>
    </location>
</feature>
<dbReference type="RefSeq" id="WP_201854336.1">
    <property type="nucleotide sequence ID" value="NZ_JAERRG010000013.1"/>
</dbReference>
<feature type="transmembrane region" description="Helical" evidence="7">
    <location>
        <begin position="100"/>
        <end position="119"/>
    </location>
</feature>
<comment type="subcellular location">
    <subcellularLocation>
        <location evidence="1 7">Cell membrane</location>
        <topology evidence="1 7">Multi-pass membrane protein</topology>
    </subcellularLocation>
</comment>
<feature type="region of interest" description="Disordered" evidence="8">
    <location>
        <begin position="1"/>
        <end position="23"/>
    </location>
</feature>
<evidence type="ECO:0000256" key="7">
    <source>
        <dbReference type="RuleBase" id="RU363032"/>
    </source>
</evidence>
<name>A0ABS1PVK6_9ACTN</name>
<keyword evidence="5 7" id="KW-1133">Transmembrane helix</keyword>
<keyword evidence="2 7" id="KW-0813">Transport</keyword>
<accession>A0ABS1PVK6</accession>
<evidence type="ECO:0000259" key="9">
    <source>
        <dbReference type="PROSITE" id="PS50928"/>
    </source>
</evidence>
<dbReference type="PANTHER" id="PTHR30151">
    <property type="entry name" value="ALKANE SULFONATE ABC TRANSPORTER-RELATED, MEMBRANE SUBUNIT"/>
    <property type="match status" value="1"/>
</dbReference>
<evidence type="ECO:0000256" key="5">
    <source>
        <dbReference type="ARBA" id="ARBA00022989"/>
    </source>
</evidence>
<dbReference type="SUPFAM" id="SSF161098">
    <property type="entry name" value="MetI-like"/>
    <property type="match status" value="1"/>
</dbReference>
<evidence type="ECO:0000256" key="2">
    <source>
        <dbReference type="ARBA" id="ARBA00022448"/>
    </source>
</evidence>
<dbReference type="EMBL" id="JAERRG010000013">
    <property type="protein sequence ID" value="MBL1116453.1"/>
    <property type="molecule type" value="Genomic_DNA"/>
</dbReference>
<evidence type="ECO:0000256" key="3">
    <source>
        <dbReference type="ARBA" id="ARBA00022475"/>
    </source>
</evidence>
<sequence>MTKTTVQAAPGAQRPPNGGSRRIVTPRTRIGRRVPGTGLISTASTLGLLLLAGLVWQLGSIAQWWSVATLPPFTQVRSELLRLLGTGEFWDDTGRTGMEIVLSLVAGTLLGLLAGILFWKMPIVGRILEPYLVSFYAVPLVLFYPVMIVITGITPWSVIILATVMAAIPMALNTWVGLATLRPVYLKLARSLGCTRRQTMLQVALPGAAPYIVAGLRLAAGYALIGAIAMEFTTASAGLGFRIRYLYESFETPTMFAYVLAVLGLSFLLTLLLALAEKRMLKGRNER</sequence>
<keyword evidence="3" id="KW-1003">Cell membrane</keyword>
<dbReference type="Gene3D" id="1.10.3720.10">
    <property type="entry name" value="MetI-like"/>
    <property type="match status" value="1"/>
</dbReference>
<dbReference type="PROSITE" id="PS50928">
    <property type="entry name" value="ABC_TM1"/>
    <property type="match status" value="1"/>
</dbReference>
<evidence type="ECO:0000256" key="8">
    <source>
        <dbReference type="SAM" id="MobiDB-lite"/>
    </source>
</evidence>
<organism evidence="10 11">
    <name type="scientific">Streptomyces endocoffeicus</name>
    <dbReference type="NCBI Taxonomy" id="2898945"/>
    <lineage>
        <taxon>Bacteria</taxon>
        <taxon>Bacillati</taxon>
        <taxon>Actinomycetota</taxon>
        <taxon>Actinomycetes</taxon>
        <taxon>Kitasatosporales</taxon>
        <taxon>Streptomycetaceae</taxon>
        <taxon>Streptomyces</taxon>
    </lineage>
</organism>
<comment type="similarity">
    <text evidence="7">Belongs to the binding-protein-dependent transport system permease family.</text>
</comment>
<proteinExistence type="inferred from homology"/>
<evidence type="ECO:0000256" key="6">
    <source>
        <dbReference type="ARBA" id="ARBA00023136"/>
    </source>
</evidence>
<feature type="transmembrane region" description="Helical" evidence="7">
    <location>
        <begin position="255"/>
        <end position="276"/>
    </location>
</feature>
<dbReference type="PANTHER" id="PTHR30151:SF20">
    <property type="entry name" value="ABC TRANSPORTER PERMEASE PROTEIN HI_0355-RELATED"/>
    <property type="match status" value="1"/>
</dbReference>
<feature type="transmembrane region" description="Helical" evidence="7">
    <location>
        <begin position="159"/>
        <end position="181"/>
    </location>
</feature>
<dbReference type="InterPro" id="IPR035906">
    <property type="entry name" value="MetI-like_sf"/>
</dbReference>
<dbReference type="Proteomes" id="UP000621510">
    <property type="component" value="Unassembled WGS sequence"/>
</dbReference>
<feature type="transmembrane region" description="Helical" evidence="7">
    <location>
        <begin position="37"/>
        <end position="56"/>
    </location>
</feature>
<feature type="domain" description="ABC transmembrane type-1" evidence="9">
    <location>
        <begin position="93"/>
        <end position="273"/>
    </location>
</feature>
<keyword evidence="6 7" id="KW-0472">Membrane</keyword>
<dbReference type="CDD" id="cd06261">
    <property type="entry name" value="TM_PBP2"/>
    <property type="match status" value="1"/>
</dbReference>
<evidence type="ECO:0000313" key="10">
    <source>
        <dbReference type="EMBL" id="MBL1116453.1"/>
    </source>
</evidence>
<protein>
    <submittedName>
        <fullName evidence="10">ABC transporter permease</fullName>
    </submittedName>
</protein>
<comment type="caution">
    <text evidence="10">The sequence shown here is derived from an EMBL/GenBank/DDBJ whole genome shotgun (WGS) entry which is preliminary data.</text>
</comment>
<evidence type="ECO:0000256" key="1">
    <source>
        <dbReference type="ARBA" id="ARBA00004651"/>
    </source>
</evidence>
<dbReference type="Pfam" id="PF00528">
    <property type="entry name" value="BPD_transp_1"/>
    <property type="match status" value="1"/>
</dbReference>